<dbReference type="EMBL" id="MU007048">
    <property type="protein sequence ID" value="KAF2429359.1"/>
    <property type="molecule type" value="Genomic_DNA"/>
</dbReference>
<organism evidence="1 2">
    <name type="scientific">Tothia fuscella</name>
    <dbReference type="NCBI Taxonomy" id="1048955"/>
    <lineage>
        <taxon>Eukaryota</taxon>
        <taxon>Fungi</taxon>
        <taxon>Dikarya</taxon>
        <taxon>Ascomycota</taxon>
        <taxon>Pezizomycotina</taxon>
        <taxon>Dothideomycetes</taxon>
        <taxon>Pleosporomycetidae</taxon>
        <taxon>Venturiales</taxon>
        <taxon>Cylindrosympodiaceae</taxon>
        <taxon>Tothia</taxon>
    </lineage>
</organism>
<sequence length="223" mass="25257">MKVLVLGFPRTGTQSIAAALLELACTNVYHMRVVGKNQPQKNWTAALDAKFQGGRKRADEHPVIDFDTFLHHFDAVSDFPAAIFAEELIKAYPSATVILSIRDENAWFKSMEATLVHAHANPPQGQPTAMRPLAEKYHDYILRNDFASNGRKAYREHNDFVRALGETKGSDFLEYSVKDGWEPLCKLLQMLVPSEPFPREDDWISYKARHTKPKAVKDCESLP</sequence>
<dbReference type="OrthoDB" id="408152at2759"/>
<evidence type="ECO:0008006" key="3">
    <source>
        <dbReference type="Google" id="ProtNLM"/>
    </source>
</evidence>
<name>A0A9P4NQ98_9PEZI</name>
<accession>A0A9P4NQ98</accession>
<evidence type="ECO:0000313" key="1">
    <source>
        <dbReference type="EMBL" id="KAF2429359.1"/>
    </source>
</evidence>
<dbReference type="InterPro" id="IPR027417">
    <property type="entry name" value="P-loop_NTPase"/>
</dbReference>
<gene>
    <name evidence="1" type="ORF">EJ08DRAFT_591109</name>
</gene>
<dbReference type="AlphaFoldDB" id="A0A9P4NQ98"/>
<protein>
    <recommendedName>
        <fullName evidence="3">Sulfotransferase family protein</fullName>
    </recommendedName>
</protein>
<dbReference type="SUPFAM" id="SSF52540">
    <property type="entry name" value="P-loop containing nucleoside triphosphate hydrolases"/>
    <property type="match status" value="1"/>
</dbReference>
<reference evidence="1" key="1">
    <citation type="journal article" date="2020" name="Stud. Mycol.">
        <title>101 Dothideomycetes genomes: a test case for predicting lifestyles and emergence of pathogens.</title>
        <authorList>
            <person name="Haridas S."/>
            <person name="Albert R."/>
            <person name="Binder M."/>
            <person name="Bloem J."/>
            <person name="Labutti K."/>
            <person name="Salamov A."/>
            <person name="Andreopoulos B."/>
            <person name="Baker S."/>
            <person name="Barry K."/>
            <person name="Bills G."/>
            <person name="Bluhm B."/>
            <person name="Cannon C."/>
            <person name="Castanera R."/>
            <person name="Culley D."/>
            <person name="Daum C."/>
            <person name="Ezra D."/>
            <person name="Gonzalez J."/>
            <person name="Henrissat B."/>
            <person name="Kuo A."/>
            <person name="Liang C."/>
            <person name="Lipzen A."/>
            <person name="Lutzoni F."/>
            <person name="Magnuson J."/>
            <person name="Mondo S."/>
            <person name="Nolan M."/>
            <person name="Ohm R."/>
            <person name="Pangilinan J."/>
            <person name="Park H.-J."/>
            <person name="Ramirez L."/>
            <person name="Alfaro M."/>
            <person name="Sun H."/>
            <person name="Tritt A."/>
            <person name="Yoshinaga Y."/>
            <person name="Zwiers L.-H."/>
            <person name="Turgeon B."/>
            <person name="Goodwin S."/>
            <person name="Spatafora J."/>
            <person name="Crous P."/>
            <person name="Grigoriev I."/>
        </authorList>
    </citation>
    <scope>NUCLEOTIDE SEQUENCE</scope>
    <source>
        <strain evidence="1">CBS 130266</strain>
    </source>
</reference>
<dbReference type="Gene3D" id="3.40.50.300">
    <property type="entry name" value="P-loop containing nucleotide triphosphate hydrolases"/>
    <property type="match status" value="1"/>
</dbReference>
<keyword evidence="2" id="KW-1185">Reference proteome</keyword>
<dbReference type="InterPro" id="IPR040632">
    <property type="entry name" value="Sulfotransfer_4"/>
</dbReference>
<evidence type="ECO:0000313" key="2">
    <source>
        <dbReference type="Proteomes" id="UP000800235"/>
    </source>
</evidence>
<dbReference type="PANTHER" id="PTHR36978:SF4">
    <property type="entry name" value="P-LOOP CONTAINING NUCLEOSIDE TRIPHOSPHATE HYDROLASE PROTEIN"/>
    <property type="match status" value="1"/>
</dbReference>
<comment type="caution">
    <text evidence="1">The sequence shown here is derived from an EMBL/GenBank/DDBJ whole genome shotgun (WGS) entry which is preliminary data.</text>
</comment>
<dbReference type="PANTHER" id="PTHR36978">
    <property type="entry name" value="P-LOOP CONTAINING NUCLEOTIDE TRIPHOSPHATE HYDROLASE"/>
    <property type="match status" value="1"/>
</dbReference>
<proteinExistence type="predicted"/>
<dbReference type="Proteomes" id="UP000800235">
    <property type="component" value="Unassembled WGS sequence"/>
</dbReference>
<dbReference type="Pfam" id="PF17784">
    <property type="entry name" value="Sulfotransfer_4"/>
    <property type="match status" value="1"/>
</dbReference>